<dbReference type="PANTHER" id="PTHR34185:SF1">
    <property type="entry name" value="DIADENYLATE CYCLASE"/>
    <property type="match status" value="1"/>
</dbReference>
<evidence type="ECO:0000256" key="9">
    <source>
        <dbReference type="ARBA" id="ARBA00023136"/>
    </source>
</evidence>
<dbReference type="HAMAP" id="MF_01499">
    <property type="entry name" value="DacA"/>
    <property type="match status" value="1"/>
</dbReference>
<dbReference type="GO" id="GO:0005524">
    <property type="term" value="F:ATP binding"/>
    <property type="evidence" value="ECO:0007669"/>
    <property type="project" value="UniProtKB-KW"/>
</dbReference>
<dbReference type="PANTHER" id="PTHR34185">
    <property type="entry name" value="DIADENYLATE CYCLASE"/>
    <property type="match status" value="1"/>
</dbReference>
<dbReference type="GO" id="GO:0006171">
    <property type="term" value="P:cAMP biosynthetic process"/>
    <property type="evidence" value="ECO:0007669"/>
    <property type="project" value="InterPro"/>
</dbReference>
<organism evidence="12">
    <name type="scientific">marine metagenome</name>
    <dbReference type="NCBI Taxonomy" id="408172"/>
    <lineage>
        <taxon>unclassified sequences</taxon>
        <taxon>metagenomes</taxon>
        <taxon>ecological metagenomes</taxon>
    </lineage>
</organism>
<dbReference type="PIRSF" id="PIRSF004793">
    <property type="entry name" value="UCP004793"/>
    <property type="match status" value="1"/>
</dbReference>
<evidence type="ECO:0000256" key="1">
    <source>
        <dbReference type="ARBA" id="ARBA00000877"/>
    </source>
</evidence>
<evidence type="ECO:0000256" key="7">
    <source>
        <dbReference type="ARBA" id="ARBA00022840"/>
    </source>
</evidence>
<reference evidence="12" key="1">
    <citation type="submission" date="2018-05" db="EMBL/GenBank/DDBJ databases">
        <authorList>
            <person name="Lanie J.A."/>
            <person name="Ng W.-L."/>
            <person name="Kazmierczak K.M."/>
            <person name="Andrzejewski T.M."/>
            <person name="Davidsen T.M."/>
            <person name="Wayne K.J."/>
            <person name="Tettelin H."/>
            <person name="Glass J.I."/>
            <person name="Rusch D."/>
            <person name="Podicherti R."/>
            <person name="Tsui H.-C.T."/>
            <person name="Winkler M.E."/>
        </authorList>
    </citation>
    <scope>NUCLEOTIDE SEQUENCE</scope>
</reference>
<feature type="domain" description="DAC" evidence="11">
    <location>
        <begin position="85"/>
        <end position="243"/>
    </location>
</feature>
<dbReference type="InterPro" id="IPR045585">
    <property type="entry name" value="CdaA_N"/>
</dbReference>
<keyword evidence="2" id="KW-1003">Cell membrane</keyword>
<dbReference type="Pfam" id="PF19293">
    <property type="entry name" value="CdaA_N"/>
    <property type="match status" value="1"/>
</dbReference>
<comment type="catalytic activity">
    <reaction evidence="1">
        <text>2 ATP = 3',3'-c-di-AMP + 2 diphosphate</text>
        <dbReference type="Rhea" id="RHEA:35655"/>
        <dbReference type="ChEBI" id="CHEBI:30616"/>
        <dbReference type="ChEBI" id="CHEBI:33019"/>
        <dbReference type="ChEBI" id="CHEBI:71500"/>
        <dbReference type="EC" id="2.7.7.85"/>
    </reaction>
</comment>
<feature type="transmembrane region" description="Helical" evidence="10">
    <location>
        <begin position="40"/>
        <end position="57"/>
    </location>
</feature>
<keyword evidence="5" id="KW-0548">Nucleotidyltransferase</keyword>
<dbReference type="EMBL" id="UINC01000580">
    <property type="protein sequence ID" value="SUZ57825.1"/>
    <property type="molecule type" value="Genomic_DNA"/>
</dbReference>
<keyword evidence="7" id="KW-0067">ATP-binding</keyword>
<dbReference type="SUPFAM" id="SSF143597">
    <property type="entry name" value="YojJ-like"/>
    <property type="match status" value="1"/>
</dbReference>
<keyword evidence="6" id="KW-0547">Nucleotide-binding</keyword>
<evidence type="ECO:0000256" key="8">
    <source>
        <dbReference type="ARBA" id="ARBA00022989"/>
    </source>
</evidence>
<dbReference type="InterPro" id="IPR003390">
    <property type="entry name" value="DNA_integrity_scan_DisA_N"/>
</dbReference>
<dbReference type="InterPro" id="IPR034701">
    <property type="entry name" value="CdaA"/>
</dbReference>
<keyword evidence="4 10" id="KW-0812">Transmembrane</keyword>
<keyword evidence="9 10" id="KW-0472">Membrane</keyword>
<dbReference type="AlphaFoldDB" id="A0A381NT88"/>
<evidence type="ECO:0000256" key="2">
    <source>
        <dbReference type="ARBA" id="ARBA00022475"/>
    </source>
</evidence>
<dbReference type="InterPro" id="IPR014046">
    <property type="entry name" value="C-di-AMP_synthase"/>
</dbReference>
<dbReference type="Pfam" id="PF02457">
    <property type="entry name" value="DAC"/>
    <property type="match status" value="1"/>
</dbReference>
<proteinExistence type="inferred from homology"/>
<keyword evidence="8 10" id="KW-1133">Transmembrane helix</keyword>
<sequence>VVRIWEQLEFLKPGWTDVVEILLVAFLAYRILLVIQRTRAMQIMLGLLSLAFIYGAARLLDLVLIRTLLEAVFQYGAIAALVVFQPELRSALARLGRSKMVRIFQRLEVGRIAEEVLDAVISLSSSGHGAIIAIQQEIGLDEYAETGSSIDARVSAEILKTIFTPYSPLHDGAVLISGDQIHSAGAILPLTQSQVDHSLGTRHRAAIGLSEETDAIVIIVSEETSQIAVAIEGRLEQDLGIDRLREILLGRLPALDTALEPAGLQV</sequence>
<protein>
    <recommendedName>
        <fullName evidence="11">DAC domain-containing protein</fullName>
    </recommendedName>
</protein>
<dbReference type="GO" id="GO:0004016">
    <property type="term" value="F:adenylate cyclase activity"/>
    <property type="evidence" value="ECO:0007669"/>
    <property type="project" value="InterPro"/>
</dbReference>
<gene>
    <name evidence="12" type="ORF">METZ01_LOCUS10679</name>
</gene>
<evidence type="ECO:0000256" key="6">
    <source>
        <dbReference type="ARBA" id="ARBA00022741"/>
    </source>
</evidence>
<dbReference type="InterPro" id="IPR050338">
    <property type="entry name" value="DisA"/>
</dbReference>
<dbReference type="NCBIfam" id="TIGR00159">
    <property type="entry name" value="diadenylate cyclase CdaA"/>
    <property type="match status" value="1"/>
</dbReference>
<evidence type="ECO:0000256" key="3">
    <source>
        <dbReference type="ARBA" id="ARBA00022679"/>
    </source>
</evidence>
<evidence type="ECO:0000256" key="10">
    <source>
        <dbReference type="SAM" id="Phobius"/>
    </source>
</evidence>
<evidence type="ECO:0000256" key="4">
    <source>
        <dbReference type="ARBA" id="ARBA00022692"/>
    </source>
</evidence>
<evidence type="ECO:0000259" key="11">
    <source>
        <dbReference type="PROSITE" id="PS51794"/>
    </source>
</evidence>
<evidence type="ECO:0000313" key="12">
    <source>
        <dbReference type="EMBL" id="SUZ57825.1"/>
    </source>
</evidence>
<keyword evidence="3" id="KW-0808">Transferase</keyword>
<dbReference type="GO" id="GO:0106408">
    <property type="term" value="F:diadenylate cyclase activity"/>
    <property type="evidence" value="ECO:0007669"/>
    <property type="project" value="UniProtKB-EC"/>
</dbReference>
<dbReference type="PROSITE" id="PS51794">
    <property type="entry name" value="DAC"/>
    <property type="match status" value="1"/>
</dbReference>
<accession>A0A381NT88</accession>
<feature type="non-terminal residue" evidence="12">
    <location>
        <position position="1"/>
    </location>
</feature>
<evidence type="ECO:0000256" key="5">
    <source>
        <dbReference type="ARBA" id="ARBA00022695"/>
    </source>
</evidence>
<dbReference type="Gene3D" id="3.40.1700.10">
    <property type="entry name" value="DNA integrity scanning protein, DisA, N-terminal domain"/>
    <property type="match status" value="1"/>
</dbReference>
<feature type="transmembrane region" description="Helical" evidence="10">
    <location>
        <begin position="15"/>
        <end position="33"/>
    </location>
</feature>
<dbReference type="InterPro" id="IPR036888">
    <property type="entry name" value="DNA_integrity_DisA_N_sf"/>
</dbReference>
<name>A0A381NT88_9ZZZZ</name>